<feature type="region of interest" description="Disordered" evidence="1">
    <location>
        <begin position="326"/>
        <end position="345"/>
    </location>
</feature>
<accession>A0A165MRS0</accession>
<evidence type="ECO:0000256" key="1">
    <source>
        <dbReference type="SAM" id="MobiDB-lite"/>
    </source>
</evidence>
<sequence>MPDERITNNLGAVLLGGLIALGLSGIVSMQAYVYFRTFKRDYWRIRAPVLIVWIFDIMHSGLVCAGNWRYLIENFGNSDIVDYIPLAIGLTVFVTATITFIVQTFFTHRVLVLSKNNWYICGPMFLLALCRLLAAIVSTGLMIHLKSFDAFVNGYAWVFTLGLSCAASLDILITVSLCWYLSQSRTGVSSLASMDQVIDSIMLYTINNGALTCICTVISLICWIVMSHNLIFLGIHFALSKLYANSFLATINTRETLRERSQGSSERGHPLPVLFPHRSSASNRFLDHSGIASRATKLEINVEKSVRCEVEIDVDADVFSDADIFSEPGSSHPLQVKHPVPEDNS</sequence>
<dbReference type="InterPro" id="IPR045339">
    <property type="entry name" value="DUF6534"/>
</dbReference>
<feature type="transmembrane region" description="Helical" evidence="2">
    <location>
        <begin position="83"/>
        <end position="106"/>
    </location>
</feature>
<reference evidence="4 5" key="1">
    <citation type="journal article" date="2016" name="Mol. Biol. Evol.">
        <title>Comparative Genomics of Early-Diverging Mushroom-Forming Fungi Provides Insights into the Origins of Lignocellulose Decay Capabilities.</title>
        <authorList>
            <person name="Nagy L.G."/>
            <person name="Riley R."/>
            <person name="Tritt A."/>
            <person name="Adam C."/>
            <person name="Daum C."/>
            <person name="Floudas D."/>
            <person name="Sun H."/>
            <person name="Yadav J.S."/>
            <person name="Pangilinan J."/>
            <person name="Larsson K.H."/>
            <person name="Matsuura K."/>
            <person name="Barry K."/>
            <person name="Labutti K."/>
            <person name="Kuo R."/>
            <person name="Ohm R.A."/>
            <person name="Bhattacharya S.S."/>
            <person name="Shirouzu T."/>
            <person name="Yoshinaga Y."/>
            <person name="Martin F.M."/>
            <person name="Grigoriev I.V."/>
            <person name="Hibbett D.S."/>
        </authorList>
    </citation>
    <scope>NUCLEOTIDE SEQUENCE [LARGE SCALE GENOMIC DNA]</scope>
    <source>
        <strain evidence="4 5">HHB14362 ss-1</strain>
    </source>
</reference>
<feature type="transmembrane region" description="Helical" evidence="2">
    <location>
        <begin position="232"/>
        <end position="251"/>
    </location>
</feature>
<dbReference type="PANTHER" id="PTHR40465:SF1">
    <property type="entry name" value="DUF6534 DOMAIN-CONTAINING PROTEIN"/>
    <property type="match status" value="1"/>
</dbReference>
<protein>
    <recommendedName>
        <fullName evidence="3">DUF6534 domain-containing protein</fullName>
    </recommendedName>
</protein>
<dbReference type="Proteomes" id="UP000076761">
    <property type="component" value="Unassembled WGS sequence"/>
</dbReference>
<dbReference type="STRING" id="1314782.A0A165MRS0"/>
<dbReference type="OrthoDB" id="3206554at2759"/>
<gene>
    <name evidence="4" type="ORF">NEOLEDRAFT_1184044</name>
</gene>
<organism evidence="4 5">
    <name type="scientific">Neolentinus lepideus HHB14362 ss-1</name>
    <dbReference type="NCBI Taxonomy" id="1314782"/>
    <lineage>
        <taxon>Eukaryota</taxon>
        <taxon>Fungi</taxon>
        <taxon>Dikarya</taxon>
        <taxon>Basidiomycota</taxon>
        <taxon>Agaricomycotina</taxon>
        <taxon>Agaricomycetes</taxon>
        <taxon>Gloeophyllales</taxon>
        <taxon>Gloeophyllaceae</taxon>
        <taxon>Neolentinus</taxon>
    </lineage>
</organism>
<dbReference type="AlphaFoldDB" id="A0A165MRS0"/>
<keyword evidence="2" id="KW-1133">Transmembrane helix</keyword>
<evidence type="ECO:0000256" key="2">
    <source>
        <dbReference type="SAM" id="Phobius"/>
    </source>
</evidence>
<feature type="domain" description="DUF6534" evidence="3">
    <location>
        <begin position="167"/>
        <end position="255"/>
    </location>
</feature>
<keyword evidence="2" id="KW-0812">Transmembrane</keyword>
<proteinExistence type="predicted"/>
<evidence type="ECO:0000313" key="5">
    <source>
        <dbReference type="Proteomes" id="UP000076761"/>
    </source>
</evidence>
<keyword evidence="2" id="KW-0472">Membrane</keyword>
<keyword evidence="5" id="KW-1185">Reference proteome</keyword>
<dbReference type="Pfam" id="PF20152">
    <property type="entry name" value="DUF6534"/>
    <property type="match status" value="1"/>
</dbReference>
<feature type="transmembrane region" description="Helical" evidence="2">
    <location>
        <begin position="155"/>
        <end position="181"/>
    </location>
</feature>
<dbReference type="InParanoid" id="A0A165MRS0"/>
<feature type="transmembrane region" description="Helical" evidence="2">
    <location>
        <begin position="47"/>
        <end position="71"/>
    </location>
</feature>
<evidence type="ECO:0000313" key="4">
    <source>
        <dbReference type="EMBL" id="KZT18688.1"/>
    </source>
</evidence>
<feature type="transmembrane region" description="Helical" evidence="2">
    <location>
        <begin position="118"/>
        <end position="143"/>
    </location>
</feature>
<evidence type="ECO:0000259" key="3">
    <source>
        <dbReference type="Pfam" id="PF20152"/>
    </source>
</evidence>
<dbReference type="EMBL" id="KV425665">
    <property type="protein sequence ID" value="KZT18688.1"/>
    <property type="molecule type" value="Genomic_DNA"/>
</dbReference>
<feature type="transmembrane region" description="Helical" evidence="2">
    <location>
        <begin position="12"/>
        <end position="35"/>
    </location>
</feature>
<dbReference type="PANTHER" id="PTHR40465">
    <property type="entry name" value="CHROMOSOME 1, WHOLE GENOME SHOTGUN SEQUENCE"/>
    <property type="match status" value="1"/>
</dbReference>
<feature type="transmembrane region" description="Helical" evidence="2">
    <location>
        <begin position="201"/>
        <end position="226"/>
    </location>
</feature>
<name>A0A165MRS0_9AGAM</name>